<evidence type="ECO:0000256" key="2">
    <source>
        <dbReference type="SAM" id="Phobius"/>
    </source>
</evidence>
<keyword evidence="2" id="KW-0472">Membrane</keyword>
<dbReference type="InterPro" id="IPR025576">
    <property type="entry name" value="YwiC"/>
</dbReference>
<dbReference type="Pfam" id="PF14256">
    <property type="entry name" value="YwiC"/>
    <property type="match status" value="1"/>
</dbReference>
<feature type="transmembrane region" description="Helical" evidence="2">
    <location>
        <begin position="106"/>
        <end position="124"/>
    </location>
</feature>
<name>A0A6J6U9T6_9ZZZZ</name>
<gene>
    <name evidence="3" type="ORF">UFOPK2761_02262</name>
</gene>
<evidence type="ECO:0000256" key="1">
    <source>
        <dbReference type="SAM" id="MobiDB-lite"/>
    </source>
</evidence>
<keyword evidence="2" id="KW-1133">Transmembrane helix</keyword>
<feature type="transmembrane region" description="Helical" evidence="2">
    <location>
        <begin position="83"/>
        <end position="100"/>
    </location>
</feature>
<sequence length="267" mass="28440">MSTTVNPERAGRAAPSRPPRPGPLVPDQHGAWAFLALPVSLAAPVLSWHPALVPVVLAWVAAYPAAWALTGRLTAPRPHRFDRALRLWLPLAGVAAAASVAWRPWLVWVGVLYGLGYAVSLTYARARRERALGNDLVLVAQCALMVPVLVGVGARGGWVPPWPTFDGTLALLTAVCALALVGSTLHVKSLIRERRRPGFARASRWFSLACLAAATGLAVTGTPWPLMPATLAALRTHLLSDPSLRPGRIGMVELGVLVVLAGCAWWV</sequence>
<organism evidence="3">
    <name type="scientific">freshwater metagenome</name>
    <dbReference type="NCBI Taxonomy" id="449393"/>
    <lineage>
        <taxon>unclassified sequences</taxon>
        <taxon>metagenomes</taxon>
        <taxon>ecological metagenomes</taxon>
    </lineage>
</organism>
<keyword evidence="2" id="KW-0812">Transmembrane</keyword>
<feature type="transmembrane region" description="Helical" evidence="2">
    <location>
        <begin position="205"/>
        <end position="227"/>
    </location>
</feature>
<protein>
    <submittedName>
        <fullName evidence="3">Unannotated protein</fullName>
    </submittedName>
</protein>
<accession>A0A6J6U9T6</accession>
<feature type="transmembrane region" description="Helical" evidence="2">
    <location>
        <begin position="247"/>
        <end position="266"/>
    </location>
</feature>
<proteinExistence type="predicted"/>
<reference evidence="3" key="1">
    <citation type="submission" date="2020-05" db="EMBL/GenBank/DDBJ databases">
        <authorList>
            <person name="Chiriac C."/>
            <person name="Salcher M."/>
            <person name="Ghai R."/>
            <person name="Kavagutti S V."/>
        </authorList>
    </citation>
    <scope>NUCLEOTIDE SEQUENCE</scope>
</reference>
<feature type="transmembrane region" description="Helical" evidence="2">
    <location>
        <begin position="136"/>
        <end position="155"/>
    </location>
</feature>
<feature type="transmembrane region" description="Helical" evidence="2">
    <location>
        <begin position="51"/>
        <end position="71"/>
    </location>
</feature>
<dbReference type="EMBL" id="CAEZYQ010000018">
    <property type="protein sequence ID" value="CAB4755347.1"/>
    <property type="molecule type" value="Genomic_DNA"/>
</dbReference>
<feature type="transmembrane region" description="Helical" evidence="2">
    <location>
        <begin position="167"/>
        <end position="185"/>
    </location>
</feature>
<evidence type="ECO:0000313" key="3">
    <source>
        <dbReference type="EMBL" id="CAB4755347.1"/>
    </source>
</evidence>
<dbReference type="AlphaFoldDB" id="A0A6J6U9T6"/>
<feature type="region of interest" description="Disordered" evidence="1">
    <location>
        <begin position="1"/>
        <end position="22"/>
    </location>
</feature>